<dbReference type="PANTHER" id="PTHR11727:SF7">
    <property type="entry name" value="DIMETHYLADENOSINE TRANSFERASE-RELATED"/>
    <property type="match status" value="1"/>
</dbReference>
<feature type="domain" description="Ribosomal RNA adenine methylase transferase N-terminal" evidence="9">
    <location>
        <begin position="24"/>
        <end position="195"/>
    </location>
</feature>
<evidence type="ECO:0000313" key="11">
    <source>
        <dbReference type="Proteomes" id="UP000002019"/>
    </source>
</evidence>
<feature type="binding site" evidence="7 8">
    <location>
        <position position="17"/>
    </location>
    <ligand>
        <name>S-adenosyl-L-methionine</name>
        <dbReference type="ChEBI" id="CHEBI:59789"/>
    </ligand>
</feature>
<sequence>MPKALFCMKALKALGQNFLTDKSIAEKIVALGELQPEDSVWEIGPGTGILTDEIIKNNVQLRAFELDRRLYKYLSARYENRIILEQTDILQVDWNSLIRKDGTPLKLIANIPYQITSPLLALLEEYSRFFSRIVLMVQKEVAERLSAKPGNKNYAPLTIRLRLVFDISSKIQVSREKFSPMPKVDSAVILLLPRENKPVIKHPEHFHKLLHAAFVHRRKTLANNLIPVLGKEKTEELAKLSHIDFGKRGEELAEEDFILLSDCLADL</sequence>
<dbReference type="HOGENOM" id="CLU_041220_0_1_0"/>
<dbReference type="STRING" id="459349.CLOAM1814"/>
<keyword evidence="11" id="KW-1185">Reference proteome</keyword>
<evidence type="ECO:0000256" key="7">
    <source>
        <dbReference type="HAMAP-Rule" id="MF_00607"/>
    </source>
</evidence>
<dbReference type="HAMAP" id="MF_00607">
    <property type="entry name" value="16SrRNA_methyltr_A"/>
    <property type="match status" value="1"/>
</dbReference>
<evidence type="ECO:0000256" key="1">
    <source>
        <dbReference type="ARBA" id="ARBA00022490"/>
    </source>
</evidence>
<keyword evidence="2 7" id="KW-0698">rRNA processing</keyword>
<name>B0VJI6_CLOAI</name>
<dbReference type="Pfam" id="PF00398">
    <property type="entry name" value="RrnaAD"/>
    <property type="match status" value="1"/>
</dbReference>
<dbReference type="PROSITE" id="PS51689">
    <property type="entry name" value="SAM_RNA_A_N6_MT"/>
    <property type="match status" value="1"/>
</dbReference>
<evidence type="ECO:0000256" key="8">
    <source>
        <dbReference type="PROSITE-ProRule" id="PRU01026"/>
    </source>
</evidence>
<dbReference type="Gene3D" id="3.40.50.150">
    <property type="entry name" value="Vaccinia Virus protein VP39"/>
    <property type="match status" value="1"/>
</dbReference>
<dbReference type="PANTHER" id="PTHR11727">
    <property type="entry name" value="DIMETHYLADENOSINE TRANSFERASE"/>
    <property type="match status" value="1"/>
</dbReference>
<comment type="similarity">
    <text evidence="7">Belongs to the class I-like SAM-binding methyltransferase superfamily. rRNA adenine N(6)-methyltransferase family. RsmA subfamily.</text>
</comment>
<comment type="function">
    <text evidence="7">Specifically dimethylates two adjacent adenosines (A1518 and A1519) in the loop of a conserved hairpin near the 3'-end of 16S rRNA in the 30S particle. May play a critical role in biogenesis of 30S subunits.</text>
</comment>
<dbReference type="GO" id="GO:0003723">
    <property type="term" value="F:RNA binding"/>
    <property type="evidence" value="ECO:0007669"/>
    <property type="project" value="UniProtKB-UniRule"/>
</dbReference>
<dbReference type="NCBIfam" id="TIGR00755">
    <property type="entry name" value="ksgA"/>
    <property type="match status" value="1"/>
</dbReference>
<dbReference type="SUPFAM" id="SSF53335">
    <property type="entry name" value="S-adenosyl-L-methionine-dependent methyltransferases"/>
    <property type="match status" value="1"/>
</dbReference>
<feature type="binding site" evidence="7 8">
    <location>
        <position position="44"/>
    </location>
    <ligand>
        <name>S-adenosyl-L-methionine</name>
        <dbReference type="ChEBI" id="CHEBI:59789"/>
    </ligand>
</feature>
<evidence type="ECO:0000259" key="9">
    <source>
        <dbReference type="SMART" id="SM00650"/>
    </source>
</evidence>
<dbReference type="InterPro" id="IPR029063">
    <property type="entry name" value="SAM-dependent_MTases_sf"/>
</dbReference>
<dbReference type="KEGG" id="caci:CLOAM1814"/>
<dbReference type="Gene3D" id="1.10.8.100">
    <property type="entry name" value="Ribosomal RNA adenine dimethylase-like, domain 2"/>
    <property type="match status" value="1"/>
</dbReference>
<dbReference type="EC" id="2.1.1.182" evidence="7"/>
<evidence type="ECO:0000256" key="2">
    <source>
        <dbReference type="ARBA" id="ARBA00022552"/>
    </source>
</evidence>
<dbReference type="GO" id="GO:0005829">
    <property type="term" value="C:cytosol"/>
    <property type="evidence" value="ECO:0007669"/>
    <property type="project" value="TreeGrafter"/>
</dbReference>
<evidence type="ECO:0000256" key="4">
    <source>
        <dbReference type="ARBA" id="ARBA00022679"/>
    </source>
</evidence>
<dbReference type="InterPro" id="IPR020598">
    <property type="entry name" value="rRNA_Ade_methylase_Trfase_N"/>
</dbReference>
<evidence type="ECO:0000256" key="5">
    <source>
        <dbReference type="ARBA" id="ARBA00022691"/>
    </source>
</evidence>
<keyword evidence="1 7" id="KW-0963">Cytoplasm</keyword>
<gene>
    <name evidence="7" type="primary">rsmA</name>
    <name evidence="7 10" type="synonym">ksgA</name>
    <name evidence="10" type="ordered locus">CLOAM1814</name>
</gene>
<keyword evidence="5 7" id="KW-0949">S-adenosyl-L-methionine</keyword>
<dbReference type="SMART" id="SM00650">
    <property type="entry name" value="rADc"/>
    <property type="match status" value="1"/>
</dbReference>
<comment type="catalytic activity">
    <reaction evidence="7">
        <text>adenosine(1518)/adenosine(1519) in 16S rRNA + 4 S-adenosyl-L-methionine = N(6)-dimethyladenosine(1518)/N(6)-dimethyladenosine(1519) in 16S rRNA + 4 S-adenosyl-L-homocysteine + 4 H(+)</text>
        <dbReference type="Rhea" id="RHEA:19609"/>
        <dbReference type="Rhea" id="RHEA-COMP:10232"/>
        <dbReference type="Rhea" id="RHEA-COMP:10233"/>
        <dbReference type="ChEBI" id="CHEBI:15378"/>
        <dbReference type="ChEBI" id="CHEBI:57856"/>
        <dbReference type="ChEBI" id="CHEBI:59789"/>
        <dbReference type="ChEBI" id="CHEBI:74411"/>
        <dbReference type="ChEBI" id="CHEBI:74493"/>
        <dbReference type="EC" id="2.1.1.182"/>
    </reaction>
</comment>
<accession>B0VJI6</accession>
<keyword evidence="4 7" id="KW-0808">Transferase</keyword>
<dbReference type="InterPro" id="IPR001737">
    <property type="entry name" value="KsgA/Erm"/>
</dbReference>
<reference evidence="10 11" key="1">
    <citation type="journal article" date="2008" name="J. Bacteriol.">
        <title>'Candidatus Cloacamonas acidaminovorans': genome sequence reconstruction provides a first glimpse of a new bacterial division.</title>
        <authorList>
            <person name="Pelletier E."/>
            <person name="Kreimeyer A."/>
            <person name="Bocs S."/>
            <person name="Rouy Z."/>
            <person name="Gyapay G."/>
            <person name="Chouari R."/>
            <person name="Riviere D."/>
            <person name="Ganesan A."/>
            <person name="Daegelen P."/>
            <person name="Sghir A."/>
            <person name="Cohen G.N."/>
            <person name="Medigue C."/>
            <person name="Weissenbach J."/>
            <person name="Le Paslier D."/>
        </authorList>
    </citation>
    <scope>NUCLEOTIDE SEQUENCE [LARGE SCALE GENOMIC DNA]</scope>
    <source>
        <strain evidence="11">Evry</strain>
    </source>
</reference>
<keyword evidence="6 7" id="KW-0694">RNA-binding</keyword>
<keyword evidence="3 7" id="KW-0489">Methyltransferase</keyword>
<feature type="binding site" evidence="7 8">
    <location>
        <position position="110"/>
    </location>
    <ligand>
        <name>S-adenosyl-L-methionine</name>
        <dbReference type="ChEBI" id="CHEBI:59789"/>
    </ligand>
</feature>
<dbReference type="eggNOG" id="COG0030">
    <property type="taxonomic scope" value="Bacteria"/>
</dbReference>
<dbReference type="Proteomes" id="UP000002019">
    <property type="component" value="Chromosome"/>
</dbReference>
<dbReference type="GO" id="GO:0052908">
    <property type="term" value="F:16S rRNA (adenine(1518)-N(6)/adenine(1519)-N(6))-dimethyltransferase activity"/>
    <property type="evidence" value="ECO:0007669"/>
    <property type="project" value="UniProtKB-EC"/>
</dbReference>
<evidence type="ECO:0000256" key="3">
    <source>
        <dbReference type="ARBA" id="ARBA00022603"/>
    </source>
</evidence>
<dbReference type="InterPro" id="IPR020596">
    <property type="entry name" value="rRNA_Ade_Mease_Trfase_CS"/>
</dbReference>
<feature type="binding site" evidence="7 8">
    <location>
        <position position="88"/>
    </location>
    <ligand>
        <name>S-adenosyl-L-methionine</name>
        <dbReference type="ChEBI" id="CHEBI:59789"/>
    </ligand>
</feature>
<comment type="subcellular location">
    <subcellularLocation>
        <location evidence="7">Cytoplasm</location>
    </subcellularLocation>
</comment>
<protein>
    <recommendedName>
        <fullName evidence="7">Ribosomal RNA small subunit methyltransferase A</fullName>
        <ecNumber evidence="7">2.1.1.182</ecNumber>
    </recommendedName>
    <alternativeName>
        <fullName evidence="7">16S rRNA (adenine(1518)-N(6)/adenine(1519)-N(6))-dimethyltransferase</fullName>
    </alternativeName>
    <alternativeName>
        <fullName evidence="7">16S rRNA dimethyladenosine transferase</fullName>
    </alternativeName>
    <alternativeName>
        <fullName evidence="7">16S rRNA dimethylase</fullName>
    </alternativeName>
    <alternativeName>
        <fullName evidence="7">S-adenosylmethionine-6-N', N'-adenosyl(rRNA) dimethyltransferase</fullName>
    </alternativeName>
</protein>
<proteinExistence type="inferred from homology"/>
<feature type="binding site" evidence="7 8">
    <location>
        <position position="19"/>
    </location>
    <ligand>
        <name>S-adenosyl-L-methionine</name>
        <dbReference type="ChEBI" id="CHEBI:59789"/>
    </ligand>
</feature>
<feature type="binding site" evidence="7 8">
    <location>
        <position position="65"/>
    </location>
    <ligand>
        <name>S-adenosyl-L-methionine</name>
        <dbReference type="ChEBI" id="CHEBI:59789"/>
    </ligand>
</feature>
<organism evidence="10 11">
    <name type="scientific">Cloacimonas acidaminovorans (strain Evry)</name>
    <dbReference type="NCBI Taxonomy" id="459349"/>
    <lineage>
        <taxon>Bacteria</taxon>
        <taxon>Pseudomonadati</taxon>
        <taxon>Candidatus Cloacimonadota</taxon>
        <taxon>Candidatus Cloacimonadia</taxon>
        <taxon>Candidatus Cloacimonadales</taxon>
        <taxon>Candidatus Cloacimonadaceae</taxon>
        <taxon>Candidatus Cloacimonas</taxon>
    </lineage>
</organism>
<evidence type="ECO:0000256" key="6">
    <source>
        <dbReference type="ARBA" id="ARBA00022884"/>
    </source>
</evidence>
<dbReference type="PROSITE" id="PS01131">
    <property type="entry name" value="RRNA_A_DIMETH"/>
    <property type="match status" value="1"/>
</dbReference>
<evidence type="ECO:0000313" key="10">
    <source>
        <dbReference type="EMBL" id="CAO81646.1"/>
    </source>
</evidence>
<dbReference type="InterPro" id="IPR023165">
    <property type="entry name" value="rRNA_Ade_diMease-like_C"/>
</dbReference>
<dbReference type="EMBL" id="CU466930">
    <property type="protein sequence ID" value="CAO81646.1"/>
    <property type="molecule type" value="Genomic_DNA"/>
</dbReference>
<dbReference type="AlphaFoldDB" id="B0VJI6"/>
<dbReference type="InterPro" id="IPR011530">
    <property type="entry name" value="rRNA_adenine_dimethylase"/>
</dbReference>